<organism evidence="1 2">
    <name type="scientific">Spirosoma endophyticum</name>
    <dbReference type="NCBI Taxonomy" id="662367"/>
    <lineage>
        <taxon>Bacteria</taxon>
        <taxon>Pseudomonadati</taxon>
        <taxon>Bacteroidota</taxon>
        <taxon>Cytophagia</taxon>
        <taxon>Cytophagales</taxon>
        <taxon>Cytophagaceae</taxon>
        <taxon>Spirosoma</taxon>
    </lineage>
</organism>
<dbReference type="InterPro" id="IPR032466">
    <property type="entry name" value="Metal_Hydrolase"/>
</dbReference>
<keyword evidence="2" id="KW-1185">Reference proteome</keyword>
<dbReference type="Proteomes" id="UP000198598">
    <property type="component" value="Unassembled WGS sequence"/>
</dbReference>
<evidence type="ECO:0000313" key="2">
    <source>
        <dbReference type="Proteomes" id="UP000198598"/>
    </source>
</evidence>
<dbReference type="EMBL" id="FOLQ01000008">
    <property type="protein sequence ID" value="SFD91090.1"/>
    <property type="molecule type" value="Genomic_DNA"/>
</dbReference>
<reference evidence="1 2" key="1">
    <citation type="submission" date="2016-10" db="EMBL/GenBank/DDBJ databases">
        <authorList>
            <person name="de Groot N.N."/>
        </authorList>
    </citation>
    <scope>NUCLEOTIDE SEQUENCE [LARGE SCALE GENOMIC DNA]</scope>
    <source>
        <strain evidence="1 2">DSM 26130</strain>
    </source>
</reference>
<sequence>MLLAALATFGVNRILFSIDYPFSTNKQGRAFLISINLPPTDVEELRMATLIDS</sequence>
<dbReference type="AlphaFoldDB" id="A0A1I1WDD2"/>
<accession>A0A1I1WDD2</accession>
<evidence type="ECO:0000313" key="1">
    <source>
        <dbReference type="EMBL" id="SFD91090.1"/>
    </source>
</evidence>
<evidence type="ECO:0008006" key="3">
    <source>
        <dbReference type="Google" id="ProtNLM"/>
    </source>
</evidence>
<dbReference type="RefSeq" id="WP_177236636.1">
    <property type="nucleotide sequence ID" value="NZ_FOLQ01000008.1"/>
</dbReference>
<dbReference type="STRING" id="662367.SAMN05216167_108164"/>
<protein>
    <recommendedName>
        <fullName evidence="3">Amidohydrolase</fullName>
    </recommendedName>
</protein>
<gene>
    <name evidence="1" type="ORF">SAMN05216167_108164</name>
</gene>
<proteinExistence type="predicted"/>
<dbReference type="Gene3D" id="3.20.20.140">
    <property type="entry name" value="Metal-dependent hydrolases"/>
    <property type="match status" value="1"/>
</dbReference>
<dbReference type="SUPFAM" id="SSF51556">
    <property type="entry name" value="Metallo-dependent hydrolases"/>
    <property type="match status" value="1"/>
</dbReference>
<name>A0A1I1WDD2_9BACT</name>